<evidence type="ECO:0000313" key="1">
    <source>
        <dbReference type="EMBL" id="OGC14172.1"/>
    </source>
</evidence>
<accession>A0A1F4S167</accession>
<dbReference type="Proteomes" id="UP000177905">
    <property type="component" value="Unassembled WGS sequence"/>
</dbReference>
<proteinExistence type="predicted"/>
<protein>
    <submittedName>
        <fullName evidence="1">Uncharacterized protein</fullName>
    </submittedName>
</protein>
<name>A0A1F4S167_UNCSA</name>
<sequence>MQQAQHSFPNKNNLDFPIVPIVYYRKKNKDISGLFNDLTPIRIIGWCINSCVNCHSDESQNPFL</sequence>
<dbReference type="AlphaFoldDB" id="A0A1F4S167"/>
<gene>
    <name evidence="1" type="ORF">A2290_00655</name>
</gene>
<dbReference type="EMBL" id="MEUA01000040">
    <property type="protein sequence ID" value="OGC14172.1"/>
    <property type="molecule type" value="Genomic_DNA"/>
</dbReference>
<organism evidence="1 2">
    <name type="scientific">candidate division WOR-1 bacterium RIFOXYB2_FULL_36_35</name>
    <dbReference type="NCBI Taxonomy" id="1802578"/>
    <lineage>
        <taxon>Bacteria</taxon>
        <taxon>Bacillati</taxon>
        <taxon>Saganbacteria</taxon>
    </lineage>
</organism>
<evidence type="ECO:0000313" key="2">
    <source>
        <dbReference type="Proteomes" id="UP000177905"/>
    </source>
</evidence>
<reference evidence="1 2" key="1">
    <citation type="journal article" date="2016" name="Nat. Commun.">
        <title>Thousands of microbial genomes shed light on interconnected biogeochemical processes in an aquifer system.</title>
        <authorList>
            <person name="Anantharaman K."/>
            <person name="Brown C.T."/>
            <person name="Hug L.A."/>
            <person name="Sharon I."/>
            <person name="Castelle C.J."/>
            <person name="Probst A.J."/>
            <person name="Thomas B.C."/>
            <person name="Singh A."/>
            <person name="Wilkins M.J."/>
            <person name="Karaoz U."/>
            <person name="Brodie E.L."/>
            <person name="Williams K.H."/>
            <person name="Hubbard S.S."/>
            <person name="Banfield J.F."/>
        </authorList>
    </citation>
    <scope>NUCLEOTIDE SEQUENCE [LARGE SCALE GENOMIC DNA]</scope>
</reference>
<comment type="caution">
    <text evidence="1">The sequence shown here is derived from an EMBL/GenBank/DDBJ whole genome shotgun (WGS) entry which is preliminary data.</text>
</comment>